<comment type="caution">
    <text evidence="2">The sequence shown here is derived from an EMBL/GenBank/DDBJ whole genome shotgun (WGS) entry which is preliminary data.</text>
</comment>
<evidence type="ECO:0000256" key="1">
    <source>
        <dbReference type="SAM" id="SignalP"/>
    </source>
</evidence>
<feature type="non-terminal residue" evidence="2">
    <location>
        <position position="77"/>
    </location>
</feature>
<evidence type="ECO:0000313" key="2">
    <source>
        <dbReference type="EMBL" id="KAF8464329.1"/>
    </source>
</evidence>
<gene>
    <name evidence="2" type="ORF">DFH94DRAFT_785493</name>
</gene>
<proteinExistence type="predicted"/>
<dbReference type="EMBL" id="WHVB01000057">
    <property type="protein sequence ID" value="KAF8464329.1"/>
    <property type="molecule type" value="Genomic_DNA"/>
</dbReference>
<feature type="chain" id="PRO_5040361122" description="Secreted protein" evidence="1">
    <location>
        <begin position="22"/>
        <end position="77"/>
    </location>
</feature>
<dbReference type="Proteomes" id="UP000759537">
    <property type="component" value="Unassembled WGS sequence"/>
</dbReference>
<reference evidence="2" key="2">
    <citation type="journal article" date="2020" name="Nat. Commun.">
        <title>Large-scale genome sequencing of mycorrhizal fungi provides insights into the early evolution of symbiotic traits.</title>
        <authorList>
            <person name="Miyauchi S."/>
            <person name="Kiss E."/>
            <person name="Kuo A."/>
            <person name="Drula E."/>
            <person name="Kohler A."/>
            <person name="Sanchez-Garcia M."/>
            <person name="Morin E."/>
            <person name="Andreopoulos B."/>
            <person name="Barry K.W."/>
            <person name="Bonito G."/>
            <person name="Buee M."/>
            <person name="Carver A."/>
            <person name="Chen C."/>
            <person name="Cichocki N."/>
            <person name="Clum A."/>
            <person name="Culley D."/>
            <person name="Crous P.W."/>
            <person name="Fauchery L."/>
            <person name="Girlanda M."/>
            <person name="Hayes R.D."/>
            <person name="Keri Z."/>
            <person name="LaButti K."/>
            <person name="Lipzen A."/>
            <person name="Lombard V."/>
            <person name="Magnuson J."/>
            <person name="Maillard F."/>
            <person name="Murat C."/>
            <person name="Nolan M."/>
            <person name="Ohm R.A."/>
            <person name="Pangilinan J."/>
            <person name="Pereira M.F."/>
            <person name="Perotto S."/>
            <person name="Peter M."/>
            <person name="Pfister S."/>
            <person name="Riley R."/>
            <person name="Sitrit Y."/>
            <person name="Stielow J.B."/>
            <person name="Szollosi G."/>
            <person name="Zifcakova L."/>
            <person name="Stursova M."/>
            <person name="Spatafora J.W."/>
            <person name="Tedersoo L."/>
            <person name="Vaario L.M."/>
            <person name="Yamada A."/>
            <person name="Yan M."/>
            <person name="Wang P."/>
            <person name="Xu J."/>
            <person name="Bruns T."/>
            <person name="Baldrian P."/>
            <person name="Vilgalys R."/>
            <person name="Dunand C."/>
            <person name="Henrissat B."/>
            <person name="Grigoriev I.V."/>
            <person name="Hibbett D."/>
            <person name="Nagy L.G."/>
            <person name="Martin F.M."/>
        </authorList>
    </citation>
    <scope>NUCLEOTIDE SEQUENCE</scope>
    <source>
        <strain evidence="2">Prilba</strain>
    </source>
</reference>
<name>A0A9P5JVF0_9AGAM</name>
<reference evidence="2" key="1">
    <citation type="submission" date="2019-10" db="EMBL/GenBank/DDBJ databases">
        <authorList>
            <consortium name="DOE Joint Genome Institute"/>
            <person name="Kuo A."/>
            <person name="Miyauchi S."/>
            <person name="Kiss E."/>
            <person name="Drula E."/>
            <person name="Kohler A."/>
            <person name="Sanchez-Garcia M."/>
            <person name="Andreopoulos B."/>
            <person name="Barry K.W."/>
            <person name="Bonito G."/>
            <person name="Buee M."/>
            <person name="Carver A."/>
            <person name="Chen C."/>
            <person name="Cichocki N."/>
            <person name="Clum A."/>
            <person name="Culley D."/>
            <person name="Crous P.W."/>
            <person name="Fauchery L."/>
            <person name="Girlanda M."/>
            <person name="Hayes R."/>
            <person name="Keri Z."/>
            <person name="LaButti K."/>
            <person name="Lipzen A."/>
            <person name="Lombard V."/>
            <person name="Magnuson J."/>
            <person name="Maillard F."/>
            <person name="Morin E."/>
            <person name="Murat C."/>
            <person name="Nolan M."/>
            <person name="Ohm R."/>
            <person name="Pangilinan J."/>
            <person name="Pereira M."/>
            <person name="Perotto S."/>
            <person name="Peter M."/>
            <person name="Riley R."/>
            <person name="Sitrit Y."/>
            <person name="Stielow B."/>
            <person name="Szollosi G."/>
            <person name="Zifcakova L."/>
            <person name="Stursova M."/>
            <person name="Spatafora J.W."/>
            <person name="Tedersoo L."/>
            <person name="Vaario L.-M."/>
            <person name="Yamada A."/>
            <person name="Yan M."/>
            <person name="Wang P."/>
            <person name="Xu J."/>
            <person name="Bruns T."/>
            <person name="Baldrian P."/>
            <person name="Vilgalys R."/>
            <person name="Henrissat B."/>
            <person name="Grigoriev I.V."/>
            <person name="Hibbett D."/>
            <person name="Nagy L.G."/>
            <person name="Martin F.M."/>
        </authorList>
    </citation>
    <scope>NUCLEOTIDE SEQUENCE</scope>
    <source>
        <strain evidence="2">Prilba</strain>
    </source>
</reference>
<keyword evidence="3" id="KW-1185">Reference proteome</keyword>
<protein>
    <recommendedName>
        <fullName evidence="4">Secreted protein</fullName>
    </recommendedName>
</protein>
<organism evidence="2 3">
    <name type="scientific">Russula ochroleuca</name>
    <dbReference type="NCBI Taxonomy" id="152965"/>
    <lineage>
        <taxon>Eukaryota</taxon>
        <taxon>Fungi</taxon>
        <taxon>Dikarya</taxon>
        <taxon>Basidiomycota</taxon>
        <taxon>Agaricomycotina</taxon>
        <taxon>Agaricomycetes</taxon>
        <taxon>Russulales</taxon>
        <taxon>Russulaceae</taxon>
        <taxon>Russula</taxon>
    </lineage>
</organism>
<dbReference type="AlphaFoldDB" id="A0A9P5JVF0"/>
<evidence type="ECO:0000313" key="3">
    <source>
        <dbReference type="Proteomes" id="UP000759537"/>
    </source>
</evidence>
<sequence length="77" mass="9486">MPLWDFWAVFWLLCLFRCHYSDRMHWPLSLRLGVPQQRSPKRPLKRPKPLLIRARLDKRCHGMRSHTIYAFFLVYTM</sequence>
<accession>A0A9P5JVF0</accession>
<keyword evidence="1" id="KW-0732">Signal</keyword>
<feature type="signal peptide" evidence="1">
    <location>
        <begin position="1"/>
        <end position="21"/>
    </location>
</feature>
<evidence type="ECO:0008006" key="4">
    <source>
        <dbReference type="Google" id="ProtNLM"/>
    </source>
</evidence>